<proteinExistence type="predicted"/>
<evidence type="ECO:0000313" key="4">
    <source>
        <dbReference type="Proteomes" id="UP001241747"/>
    </source>
</evidence>
<comment type="caution">
    <text evidence="3">The sequence shown here is derived from an EMBL/GenBank/DDBJ whole genome shotgun (WGS) entry which is preliminary data.</text>
</comment>
<dbReference type="Pfam" id="PF01648">
    <property type="entry name" value="ACPS"/>
    <property type="match status" value="1"/>
</dbReference>
<dbReference type="RefSeq" id="WP_237345620.1">
    <property type="nucleotide sequence ID" value="NZ_JABWGX010000011.1"/>
</dbReference>
<dbReference type="InterPro" id="IPR008278">
    <property type="entry name" value="4-PPantetheinyl_Trfase_dom"/>
</dbReference>
<dbReference type="SUPFAM" id="SSF56214">
    <property type="entry name" value="4'-phosphopantetheinyl transferase"/>
    <property type="match status" value="2"/>
</dbReference>
<sequence length="265" mass="28343">MPEANGTEAEWFERDAPFRLVSASGVMAGAMSLNRLPLAQLEAQADEVLSPLEAARLTDRLAPRRRHSFLAGRRAAKQALRHLLPSAAARDFHVLPGVLEQPVVSGPGVSNLQVTLSHTGTLAVALAHPEACPMGVDLEQLSPEHRPVLREQAGAREQALAMTALDLDEDRRLLLLWCLKEALSKALRCGLTVPFDLLEVATLDPAPSGARARFSNFGQYEGFAFCRGDLCLAAVLPHTVQWLGANGTEPVTTLAAWLGAAAPAA</sequence>
<dbReference type="Proteomes" id="UP001241747">
    <property type="component" value="Unassembled WGS sequence"/>
</dbReference>
<dbReference type="InterPro" id="IPR037143">
    <property type="entry name" value="4-PPantetheinyl_Trfase_dom_sf"/>
</dbReference>
<protein>
    <submittedName>
        <fullName evidence="3">4'-phosphopantetheinyl transferase</fullName>
        <ecNumber evidence="3">2.7.8.-</ecNumber>
    </submittedName>
</protein>
<evidence type="ECO:0000313" key="3">
    <source>
        <dbReference type="EMBL" id="MDQ0505121.1"/>
    </source>
</evidence>
<reference evidence="3 4" key="1">
    <citation type="submission" date="2023-07" db="EMBL/GenBank/DDBJ databases">
        <title>Genomic Encyclopedia of Type Strains, Phase IV (KMG-IV): sequencing the most valuable type-strain genomes for metagenomic binning, comparative biology and taxonomic classification.</title>
        <authorList>
            <person name="Goeker M."/>
        </authorList>
    </citation>
    <scope>NUCLEOTIDE SEQUENCE [LARGE SCALE GENOMIC DNA]</scope>
    <source>
        <strain evidence="3 4">DSM 3770</strain>
    </source>
</reference>
<dbReference type="EMBL" id="JAUSVY010000003">
    <property type="protein sequence ID" value="MDQ0505121.1"/>
    <property type="molecule type" value="Genomic_DNA"/>
</dbReference>
<dbReference type="EC" id="2.7.8.-" evidence="3"/>
<dbReference type="GO" id="GO:0016740">
    <property type="term" value="F:transferase activity"/>
    <property type="evidence" value="ECO:0007669"/>
    <property type="project" value="UniProtKB-KW"/>
</dbReference>
<name>A0ABU0LDB1_XANAG</name>
<dbReference type="Gene3D" id="3.90.470.20">
    <property type="entry name" value="4'-phosphopantetheinyl transferase domain"/>
    <property type="match status" value="2"/>
</dbReference>
<feature type="domain" description="4'-phosphopantetheinyl transferase" evidence="2">
    <location>
        <begin position="133"/>
        <end position="206"/>
    </location>
</feature>
<keyword evidence="1 3" id="KW-0808">Transferase</keyword>
<organism evidence="3 4">
    <name type="scientific">Xanthobacter agilis</name>
    <dbReference type="NCBI Taxonomy" id="47492"/>
    <lineage>
        <taxon>Bacteria</taxon>
        <taxon>Pseudomonadati</taxon>
        <taxon>Pseudomonadota</taxon>
        <taxon>Alphaproteobacteria</taxon>
        <taxon>Hyphomicrobiales</taxon>
        <taxon>Xanthobacteraceae</taxon>
        <taxon>Xanthobacter</taxon>
    </lineage>
</organism>
<evidence type="ECO:0000256" key="1">
    <source>
        <dbReference type="ARBA" id="ARBA00022679"/>
    </source>
</evidence>
<gene>
    <name evidence="3" type="ORF">QOZ94_001903</name>
</gene>
<keyword evidence="4" id="KW-1185">Reference proteome</keyword>
<accession>A0ABU0LDB1</accession>
<evidence type="ECO:0000259" key="2">
    <source>
        <dbReference type="Pfam" id="PF01648"/>
    </source>
</evidence>